<feature type="compositionally biased region" description="Polar residues" evidence="1">
    <location>
        <begin position="14"/>
        <end position="41"/>
    </location>
</feature>
<protein>
    <submittedName>
        <fullName evidence="2">Uncharacterized protein</fullName>
    </submittedName>
</protein>
<proteinExistence type="predicted"/>
<dbReference type="EMBL" id="GL883096">
    <property type="protein sequence ID" value="EGG09760.1"/>
    <property type="molecule type" value="Genomic_DNA"/>
</dbReference>
<dbReference type="HOGENOM" id="CLU_2027230_0_0_1"/>
<sequence length="122" mass="13713">MAKTNALEKCNTNFLQQSKTQSDTNDGSEIISNGNVMFQSESDPESDPGDQEIYLSPVDLDKDDFEAEDRRKTLLDLYARDHTSIFKSPALSVNSSQDNDEYNSNNNNTRISEPDEQDDGQL</sequence>
<dbReference type="RefSeq" id="XP_007406814.1">
    <property type="nucleotide sequence ID" value="XM_007406752.1"/>
</dbReference>
<dbReference type="InParanoid" id="F4RCM3"/>
<dbReference type="KEGG" id="mlr:MELLADRAFT_103839"/>
<dbReference type="Proteomes" id="UP000001072">
    <property type="component" value="Unassembled WGS sequence"/>
</dbReference>
<feature type="region of interest" description="Disordered" evidence="1">
    <location>
        <begin position="14"/>
        <end position="64"/>
    </location>
</feature>
<keyword evidence="3" id="KW-1185">Reference proteome</keyword>
<feature type="region of interest" description="Disordered" evidence="1">
    <location>
        <begin position="86"/>
        <end position="122"/>
    </location>
</feature>
<evidence type="ECO:0000313" key="3">
    <source>
        <dbReference type="Proteomes" id="UP000001072"/>
    </source>
</evidence>
<dbReference type="VEuPathDB" id="FungiDB:MELLADRAFT_103839"/>
<evidence type="ECO:0000256" key="1">
    <source>
        <dbReference type="SAM" id="MobiDB-lite"/>
    </source>
</evidence>
<dbReference type="GeneID" id="18922091"/>
<name>F4RCM3_MELLP</name>
<dbReference type="AlphaFoldDB" id="F4RCM3"/>
<organism evidence="3">
    <name type="scientific">Melampsora larici-populina (strain 98AG31 / pathotype 3-4-7)</name>
    <name type="common">Poplar leaf rust fungus</name>
    <dbReference type="NCBI Taxonomy" id="747676"/>
    <lineage>
        <taxon>Eukaryota</taxon>
        <taxon>Fungi</taxon>
        <taxon>Dikarya</taxon>
        <taxon>Basidiomycota</taxon>
        <taxon>Pucciniomycotina</taxon>
        <taxon>Pucciniomycetes</taxon>
        <taxon>Pucciniales</taxon>
        <taxon>Melampsoraceae</taxon>
        <taxon>Melampsora</taxon>
    </lineage>
</organism>
<accession>F4RCM3</accession>
<feature type="compositionally biased region" description="Low complexity" evidence="1">
    <location>
        <begin position="94"/>
        <end position="108"/>
    </location>
</feature>
<reference evidence="3" key="1">
    <citation type="journal article" date="2011" name="Proc. Natl. Acad. Sci. U.S.A.">
        <title>Obligate biotrophy features unraveled by the genomic analysis of rust fungi.</title>
        <authorList>
            <person name="Duplessis S."/>
            <person name="Cuomo C.A."/>
            <person name="Lin Y.-C."/>
            <person name="Aerts A."/>
            <person name="Tisserant E."/>
            <person name="Veneault-Fourrey C."/>
            <person name="Joly D.L."/>
            <person name="Hacquard S."/>
            <person name="Amselem J."/>
            <person name="Cantarel B.L."/>
            <person name="Chiu R."/>
            <person name="Coutinho P.M."/>
            <person name="Feau N."/>
            <person name="Field M."/>
            <person name="Frey P."/>
            <person name="Gelhaye E."/>
            <person name="Goldberg J."/>
            <person name="Grabherr M.G."/>
            <person name="Kodira C.D."/>
            <person name="Kohler A."/>
            <person name="Kuees U."/>
            <person name="Lindquist E.A."/>
            <person name="Lucas S.M."/>
            <person name="Mago R."/>
            <person name="Mauceli E."/>
            <person name="Morin E."/>
            <person name="Murat C."/>
            <person name="Pangilinan J.L."/>
            <person name="Park R."/>
            <person name="Pearson M."/>
            <person name="Quesneville H."/>
            <person name="Rouhier N."/>
            <person name="Sakthikumar S."/>
            <person name="Salamov A.A."/>
            <person name="Schmutz J."/>
            <person name="Selles B."/>
            <person name="Shapiro H."/>
            <person name="Tanguay P."/>
            <person name="Tuskan G.A."/>
            <person name="Henrissat B."/>
            <person name="Van de Peer Y."/>
            <person name="Rouze P."/>
            <person name="Ellis J.G."/>
            <person name="Dodds P.N."/>
            <person name="Schein J.E."/>
            <person name="Zhong S."/>
            <person name="Hamelin R.C."/>
            <person name="Grigoriev I.V."/>
            <person name="Szabo L.J."/>
            <person name="Martin F."/>
        </authorList>
    </citation>
    <scope>NUCLEOTIDE SEQUENCE [LARGE SCALE GENOMIC DNA]</scope>
    <source>
        <strain evidence="3">98AG31 / pathotype 3-4-7</strain>
    </source>
</reference>
<evidence type="ECO:0000313" key="2">
    <source>
        <dbReference type="EMBL" id="EGG09760.1"/>
    </source>
</evidence>
<gene>
    <name evidence="2" type="ORF">MELLADRAFT_103839</name>
</gene>